<accession>A0A5N7J5X4</accession>
<feature type="binding site" evidence="11">
    <location>
        <position position="231"/>
    </location>
    <ligand>
        <name>ATP</name>
        <dbReference type="ChEBI" id="CHEBI:30616"/>
    </ligand>
</feature>
<dbReference type="Gene3D" id="3.40.50.620">
    <property type="entry name" value="HUPs"/>
    <property type="match status" value="1"/>
</dbReference>
<comment type="similarity">
    <text evidence="10 11">Belongs to the class-I aminoacyl-tRNA synthetase family. TyrS type 1 subfamily.</text>
</comment>
<feature type="short sequence motif" description="'HIGH' region" evidence="11">
    <location>
        <begin position="40"/>
        <end position="49"/>
    </location>
</feature>
<dbReference type="GO" id="GO:0004831">
    <property type="term" value="F:tyrosine-tRNA ligase activity"/>
    <property type="evidence" value="ECO:0007669"/>
    <property type="project" value="UniProtKB-UniRule"/>
</dbReference>
<feature type="short sequence motif" description="'KMSKS' region" evidence="11">
    <location>
        <begin position="228"/>
        <end position="232"/>
    </location>
</feature>
<dbReference type="GO" id="GO:0005524">
    <property type="term" value="F:ATP binding"/>
    <property type="evidence" value="ECO:0007669"/>
    <property type="project" value="UniProtKB-UniRule"/>
</dbReference>
<dbReference type="EMBL" id="SPSF01000044">
    <property type="protein sequence ID" value="MPQ64120.1"/>
    <property type="molecule type" value="Genomic_DNA"/>
</dbReference>
<evidence type="ECO:0000256" key="1">
    <source>
        <dbReference type="ARBA" id="ARBA00004496"/>
    </source>
</evidence>
<comment type="subunit">
    <text evidence="11">Homodimer.</text>
</comment>
<evidence type="ECO:0000256" key="3">
    <source>
        <dbReference type="ARBA" id="ARBA00022598"/>
    </source>
</evidence>
<keyword evidence="5 11" id="KW-0067">ATP-binding</keyword>
<dbReference type="SMART" id="SM00363">
    <property type="entry name" value="S4"/>
    <property type="match status" value="1"/>
</dbReference>
<dbReference type="InterPro" id="IPR001412">
    <property type="entry name" value="aa-tRNA-synth_I_CS"/>
</dbReference>
<evidence type="ECO:0000256" key="5">
    <source>
        <dbReference type="ARBA" id="ARBA00022840"/>
    </source>
</evidence>
<organism evidence="14 15">
    <name type="scientific">Clostridium estertheticum</name>
    <dbReference type="NCBI Taxonomy" id="238834"/>
    <lineage>
        <taxon>Bacteria</taxon>
        <taxon>Bacillati</taxon>
        <taxon>Bacillota</taxon>
        <taxon>Clostridia</taxon>
        <taxon>Eubacteriales</taxon>
        <taxon>Clostridiaceae</taxon>
        <taxon>Clostridium</taxon>
    </lineage>
</organism>
<dbReference type="InterPro" id="IPR036986">
    <property type="entry name" value="S4_RNA-bd_sf"/>
</dbReference>
<keyword evidence="6 12" id="KW-0694">RNA-binding</keyword>
<evidence type="ECO:0000313" key="15">
    <source>
        <dbReference type="Proteomes" id="UP000342249"/>
    </source>
</evidence>
<dbReference type="GO" id="GO:0042803">
    <property type="term" value="F:protein homodimerization activity"/>
    <property type="evidence" value="ECO:0007669"/>
    <property type="project" value="UniProtKB-ARBA"/>
</dbReference>
<dbReference type="Pfam" id="PF00579">
    <property type="entry name" value="tRNA-synt_1b"/>
    <property type="match status" value="1"/>
</dbReference>
<evidence type="ECO:0000259" key="13">
    <source>
        <dbReference type="SMART" id="SM00363"/>
    </source>
</evidence>
<dbReference type="InterPro" id="IPR002307">
    <property type="entry name" value="Tyr-tRNA-ligase"/>
</dbReference>
<dbReference type="Gene3D" id="1.10.240.10">
    <property type="entry name" value="Tyrosyl-Transfer RNA Synthetase"/>
    <property type="match status" value="1"/>
</dbReference>
<dbReference type="InterPro" id="IPR024088">
    <property type="entry name" value="Tyr-tRNA-ligase_bac-type"/>
</dbReference>
<evidence type="ECO:0000256" key="12">
    <source>
        <dbReference type="PROSITE-ProRule" id="PRU00182"/>
    </source>
</evidence>
<dbReference type="NCBIfam" id="TIGR00234">
    <property type="entry name" value="tyrS"/>
    <property type="match status" value="1"/>
</dbReference>
<dbReference type="PANTHER" id="PTHR11766:SF0">
    <property type="entry name" value="TYROSINE--TRNA LIGASE, MITOCHONDRIAL"/>
    <property type="match status" value="1"/>
</dbReference>
<feature type="binding site" evidence="11">
    <location>
        <position position="172"/>
    </location>
    <ligand>
        <name>L-tyrosine</name>
        <dbReference type="ChEBI" id="CHEBI:58315"/>
    </ligand>
</feature>
<evidence type="ECO:0000256" key="6">
    <source>
        <dbReference type="ARBA" id="ARBA00022884"/>
    </source>
</evidence>
<dbReference type="InterPro" id="IPR024107">
    <property type="entry name" value="Tyr-tRNA-ligase_bac_1"/>
</dbReference>
<dbReference type="FunFam" id="3.40.50.620:FF:000008">
    <property type="entry name" value="Tyrosine--tRNA ligase"/>
    <property type="match status" value="1"/>
</dbReference>
<feature type="domain" description="RNA-binding S4" evidence="13">
    <location>
        <begin position="341"/>
        <end position="402"/>
    </location>
</feature>
<protein>
    <recommendedName>
        <fullName evidence="11">Tyrosine--tRNA ligase</fullName>
        <ecNumber evidence="11">6.1.1.1</ecNumber>
    </recommendedName>
    <alternativeName>
        <fullName evidence="11">Tyrosyl-tRNA synthetase</fullName>
        <shortName evidence="11">TyrRS</shortName>
    </alternativeName>
</protein>
<dbReference type="RefSeq" id="WP_152753474.1">
    <property type="nucleotide sequence ID" value="NZ_SPSE01000045.1"/>
</dbReference>
<dbReference type="InterPro" id="IPR014729">
    <property type="entry name" value="Rossmann-like_a/b/a_fold"/>
</dbReference>
<dbReference type="GO" id="GO:0006437">
    <property type="term" value="P:tyrosyl-tRNA aminoacylation"/>
    <property type="evidence" value="ECO:0007669"/>
    <property type="project" value="UniProtKB-UniRule"/>
</dbReference>
<dbReference type="InterPro" id="IPR002942">
    <property type="entry name" value="S4_RNA-bd"/>
</dbReference>
<evidence type="ECO:0000256" key="7">
    <source>
        <dbReference type="ARBA" id="ARBA00022917"/>
    </source>
</evidence>
<dbReference type="SUPFAM" id="SSF55174">
    <property type="entry name" value="Alpha-L RNA-binding motif"/>
    <property type="match status" value="1"/>
</dbReference>
<dbReference type="CDD" id="cd00165">
    <property type="entry name" value="S4"/>
    <property type="match status" value="1"/>
</dbReference>
<dbReference type="PRINTS" id="PR01040">
    <property type="entry name" value="TRNASYNTHTYR"/>
</dbReference>
<evidence type="ECO:0000256" key="2">
    <source>
        <dbReference type="ARBA" id="ARBA00022490"/>
    </source>
</evidence>
<dbReference type="Proteomes" id="UP000342249">
    <property type="component" value="Unassembled WGS sequence"/>
</dbReference>
<keyword evidence="7 11" id="KW-0648">Protein biosynthesis</keyword>
<evidence type="ECO:0000256" key="8">
    <source>
        <dbReference type="ARBA" id="ARBA00023146"/>
    </source>
</evidence>
<comment type="function">
    <text evidence="11">Catalyzes the attachment of tyrosine to tRNA(Tyr) in a two-step reaction: tyrosine is first activated by ATP to form Tyr-AMP and then transferred to the acceptor end of tRNA(Tyr).</text>
</comment>
<dbReference type="EC" id="6.1.1.1" evidence="11"/>
<keyword evidence="8 11" id="KW-0030">Aminoacyl-tRNA synthetase</keyword>
<evidence type="ECO:0000256" key="10">
    <source>
        <dbReference type="ARBA" id="ARBA00060965"/>
    </source>
</evidence>
<evidence type="ECO:0000256" key="4">
    <source>
        <dbReference type="ARBA" id="ARBA00022741"/>
    </source>
</evidence>
<dbReference type="InterPro" id="IPR002305">
    <property type="entry name" value="aa-tRNA-synth_Ic"/>
</dbReference>
<dbReference type="InterPro" id="IPR054608">
    <property type="entry name" value="SYY-like_C"/>
</dbReference>
<dbReference type="Pfam" id="PF22421">
    <property type="entry name" value="SYY_C-terminal"/>
    <property type="match status" value="1"/>
</dbReference>
<feature type="binding site" evidence="11">
    <location>
        <position position="35"/>
    </location>
    <ligand>
        <name>L-tyrosine</name>
        <dbReference type="ChEBI" id="CHEBI:58315"/>
    </ligand>
</feature>
<dbReference type="PROSITE" id="PS00178">
    <property type="entry name" value="AA_TRNA_LIGASE_I"/>
    <property type="match status" value="1"/>
</dbReference>
<dbReference type="CDD" id="cd00805">
    <property type="entry name" value="TyrRS_core"/>
    <property type="match status" value="1"/>
</dbReference>
<dbReference type="PANTHER" id="PTHR11766">
    <property type="entry name" value="TYROSYL-TRNA SYNTHETASE"/>
    <property type="match status" value="1"/>
</dbReference>
<sequence length="406" mass="45803">MENVYDTLLERGYLKQLTHEDEIKKILGKEKVTFYIGFDPTADSLHVGHFVTMMFMAHMQRAGHRPIALVGGGTAMIGDPSGKTDMRKMLSKEEIDHNISCIKTQLSRLIDFKDDKAILENNANWLLNLNYVEFIRDIGVHFTVNRMLAAECYKQRLEKGLSFLEFNYMLMQGYDFLMLNQKYGCTMQLGGDDQWSNIIAGMELIRKKESKASYGITCALLTNSEGKKMGKTENGALWLDADKTSPHDFYQYWRNVEDSVVEKCLSLLTFVPMDEIRRLCALEGEKINEAKKVLAFEVTKLIHGEEEAMKAQSAAQALFGAGADMSSVPTVSIPGSMLGTGLLDILVYTKVLPSKAEARRLIEQGGLTINDKRIEDKNETLVDADFKDGKVLIKKGKKKYYSLIIE</sequence>
<comment type="catalytic activity">
    <reaction evidence="9 11">
        <text>tRNA(Tyr) + L-tyrosine + ATP = L-tyrosyl-tRNA(Tyr) + AMP + diphosphate + H(+)</text>
        <dbReference type="Rhea" id="RHEA:10220"/>
        <dbReference type="Rhea" id="RHEA-COMP:9706"/>
        <dbReference type="Rhea" id="RHEA-COMP:9707"/>
        <dbReference type="ChEBI" id="CHEBI:15378"/>
        <dbReference type="ChEBI" id="CHEBI:30616"/>
        <dbReference type="ChEBI" id="CHEBI:33019"/>
        <dbReference type="ChEBI" id="CHEBI:58315"/>
        <dbReference type="ChEBI" id="CHEBI:78442"/>
        <dbReference type="ChEBI" id="CHEBI:78536"/>
        <dbReference type="ChEBI" id="CHEBI:456215"/>
        <dbReference type="EC" id="6.1.1.1"/>
    </reaction>
</comment>
<evidence type="ECO:0000313" key="14">
    <source>
        <dbReference type="EMBL" id="MPQ64120.1"/>
    </source>
</evidence>
<dbReference type="SUPFAM" id="SSF52374">
    <property type="entry name" value="Nucleotidylyl transferase"/>
    <property type="match status" value="1"/>
</dbReference>
<dbReference type="AlphaFoldDB" id="A0A5N7J5X4"/>
<dbReference type="HAMAP" id="MF_02006">
    <property type="entry name" value="Tyr_tRNA_synth_type1"/>
    <property type="match status" value="1"/>
</dbReference>
<dbReference type="Gene3D" id="3.10.290.10">
    <property type="entry name" value="RNA-binding S4 domain"/>
    <property type="match status" value="1"/>
</dbReference>
<comment type="subcellular location">
    <subcellularLocation>
        <location evidence="1 11">Cytoplasm</location>
    </subcellularLocation>
</comment>
<keyword evidence="3 11" id="KW-0436">Ligase</keyword>
<dbReference type="PROSITE" id="PS50889">
    <property type="entry name" value="S4"/>
    <property type="match status" value="1"/>
</dbReference>
<dbReference type="GO" id="GO:0003723">
    <property type="term" value="F:RNA binding"/>
    <property type="evidence" value="ECO:0007669"/>
    <property type="project" value="UniProtKB-KW"/>
</dbReference>
<comment type="caution">
    <text evidence="14">The sequence shown here is derived from an EMBL/GenBank/DDBJ whole genome shotgun (WGS) entry which is preliminary data.</text>
</comment>
<keyword evidence="2 11" id="KW-0963">Cytoplasm</keyword>
<dbReference type="FunFam" id="1.10.240.10:FF:000001">
    <property type="entry name" value="Tyrosine--tRNA ligase"/>
    <property type="match status" value="1"/>
</dbReference>
<gene>
    <name evidence="11" type="primary">tyrS</name>
    <name evidence="14" type="ORF">E4V82_18695</name>
</gene>
<name>A0A5N7J5X4_9CLOT</name>
<evidence type="ECO:0000256" key="9">
    <source>
        <dbReference type="ARBA" id="ARBA00048248"/>
    </source>
</evidence>
<feature type="binding site" evidence="11">
    <location>
        <position position="168"/>
    </location>
    <ligand>
        <name>L-tyrosine</name>
        <dbReference type="ChEBI" id="CHEBI:58315"/>
    </ligand>
</feature>
<keyword evidence="4 11" id="KW-0547">Nucleotide-binding</keyword>
<reference evidence="14 15" key="1">
    <citation type="journal article" date="2019" name="Lett. Appl. Microbiol.">
        <title>A case of 'blown pack' spoilage of vacuum-packaged pork likely associated with Clostridium estertheticum in Canada.</title>
        <authorList>
            <person name="Zhang P."/>
            <person name="Ward P."/>
            <person name="McMullen L.M."/>
            <person name="Yang X."/>
        </authorList>
    </citation>
    <scope>NUCLEOTIDE SEQUENCE [LARGE SCALE GENOMIC DNA]</scope>
    <source>
        <strain evidence="14 15">MA19</strain>
    </source>
</reference>
<dbReference type="GO" id="GO:0005829">
    <property type="term" value="C:cytosol"/>
    <property type="evidence" value="ECO:0007669"/>
    <property type="project" value="TreeGrafter"/>
</dbReference>
<evidence type="ECO:0000256" key="11">
    <source>
        <dbReference type="HAMAP-Rule" id="MF_02006"/>
    </source>
</evidence>
<proteinExistence type="inferred from homology"/>